<dbReference type="OrthoDB" id="20942at2"/>
<sequence>MNFEKYVQKGNLFLKELAEELGVPQDKDRAGRILRAVLHALRKRLTPEEYLDLVAQLPMCIKAIAVDGWRLHESPDKSIKHIEDLIHAVMEEDRRTAPRDLGNEEHAKEAIKAVIRVIKRHVSDGEIQDVEAELPKQLKQFIEEA</sequence>
<protein>
    <submittedName>
        <fullName evidence="1">Uncharacterized conserved protein, DUF2267 family</fullName>
    </submittedName>
</protein>
<accession>A0A285N3B6</accession>
<dbReference type="AlphaFoldDB" id="A0A285N3B6"/>
<name>A0A285N3B6_9AQUI</name>
<evidence type="ECO:0000313" key="2">
    <source>
        <dbReference type="Proteomes" id="UP000219036"/>
    </source>
</evidence>
<dbReference type="RefSeq" id="WP_096999272.1">
    <property type="nucleotide sequence ID" value="NZ_OBEI01000001.1"/>
</dbReference>
<proteinExistence type="predicted"/>
<dbReference type="Proteomes" id="UP000219036">
    <property type="component" value="Unassembled WGS sequence"/>
</dbReference>
<evidence type="ECO:0000313" key="1">
    <source>
        <dbReference type="EMBL" id="SNZ02241.1"/>
    </source>
</evidence>
<dbReference type="InterPro" id="IPR038282">
    <property type="entry name" value="DUF2267_sf"/>
</dbReference>
<dbReference type="EMBL" id="OBEI01000001">
    <property type="protein sequence ID" value="SNZ02241.1"/>
    <property type="molecule type" value="Genomic_DNA"/>
</dbReference>
<dbReference type="Pfam" id="PF10025">
    <property type="entry name" value="DUF2267"/>
    <property type="match status" value="1"/>
</dbReference>
<organism evidence="1 2">
    <name type="scientific">Persephonella hydrogeniphila</name>
    <dbReference type="NCBI Taxonomy" id="198703"/>
    <lineage>
        <taxon>Bacteria</taxon>
        <taxon>Pseudomonadati</taxon>
        <taxon>Aquificota</taxon>
        <taxon>Aquificia</taxon>
        <taxon>Aquificales</taxon>
        <taxon>Hydrogenothermaceae</taxon>
        <taxon>Persephonella</taxon>
    </lineage>
</organism>
<gene>
    <name evidence="1" type="ORF">SAMN06265182_0061</name>
</gene>
<reference evidence="2" key="1">
    <citation type="submission" date="2017-09" db="EMBL/GenBank/DDBJ databases">
        <authorList>
            <person name="Varghese N."/>
            <person name="Submissions S."/>
        </authorList>
    </citation>
    <scope>NUCLEOTIDE SEQUENCE [LARGE SCALE GENOMIC DNA]</scope>
    <source>
        <strain evidence="2">DSM 15103</strain>
    </source>
</reference>
<dbReference type="Gene3D" id="1.10.490.110">
    <property type="entry name" value="Uncharacterized conserved protein DUF2267"/>
    <property type="match status" value="1"/>
</dbReference>
<keyword evidence="2" id="KW-1185">Reference proteome</keyword>
<dbReference type="InterPro" id="IPR018727">
    <property type="entry name" value="DUF2267"/>
</dbReference>